<organism evidence="1 2">
    <name type="scientific">Bacillus spongiae</name>
    <dbReference type="NCBI Taxonomy" id="2683610"/>
    <lineage>
        <taxon>Bacteria</taxon>
        <taxon>Bacillati</taxon>
        <taxon>Bacillota</taxon>
        <taxon>Bacilli</taxon>
        <taxon>Bacillales</taxon>
        <taxon>Bacillaceae</taxon>
        <taxon>Bacillus</taxon>
    </lineage>
</organism>
<protein>
    <recommendedName>
        <fullName evidence="3">Amino acid transporter</fullName>
    </recommendedName>
</protein>
<keyword evidence="2" id="KW-1185">Reference proteome</keyword>
<accession>A0ABU8HK61</accession>
<gene>
    <name evidence="1" type="ORF">WAK64_21415</name>
</gene>
<dbReference type="InterPro" id="IPR019646">
    <property type="entry name" value="Aminoglyc_AdlTrfase"/>
</dbReference>
<comment type="caution">
    <text evidence="1">The sequence shown here is derived from an EMBL/GenBank/DDBJ whole genome shotgun (WGS) entry which is preliminary data.</text>
</comment>
<dbReference type="Proteomes" id="UP001312865">
    <property type="component" value="Unassembled WGS sequence"/>
</dbReference>
<dbReference type="EMBL" id="JBBAXC010000031">
    <property type="protein sequence ID" value="MEI5909586.1"/>
    <property type="molecule type" value="Genomic_DNA"/>
</dbReference>
<name>A0ABU8HK61_9BACI</name>
<evidence type="ECO:0008006" key="3">
    <source>
        <dbReference type="Google" id="ProtNLM"/>
    </source>
</evidence>
<dbReference type="RefSeq" id="WP_336589030.1">
    <property type="nucleotide sequence ID" value="NZ_JBBAXC010000031.1"/>
</dbReference>
<evidence type="ECO:0000313" key="2">
    <source>
        <dbReference type="Proteomes" id="UP001312865"/>
    </source>
</evidence>
<evidence type="ECO:0000313" key="1">
    <source>
        <dbReference type="EMBL" id="MEI5909586.1"/>
    </source>
</evidence>
<reference evidence="1 2" key="1">
    <citation type="journal article" date="2018" name="J. Microbiol.">
        <title>Bacillus spongiae sp. nov., isolated from sponge of Jeju Island.</title>
        <authorList>
            <person name="Lee G.E."/>
            <person name="Im W.T."/>
            <person name="Park J.S."/>
        </authorList>
    </citation>
    <scope>NUCLEOTIDE SEQUENCE [LARGE SCALE GENOMIC DNA]</scope>
    <source>
        <strain evidence="1 2">135PIL107-10</strain>
    </source>
</reference>
<dbReference type="Pfam" id="PF10706">
    <property type="entry name" value="Aminoglyc_resit"/>
    <property type="match status" value="1"/>
</dbReference>
<dbReference type="Gene3D" id="3.30.460.40">
    <property type="match status" value="1"/>
</dbReference>
<proteinExistence type="predicted"/>
<sequence>MPFEQCMYIKNVMSTFKQEWFFAGGWAIDLFLGKESRNHQDIEIGIYRNVQGELKQYLKNWEFNKVINGQVTPWQGEYLALPVHEIHATNTNKHELEILLNESDDENWKFRRDLQISYPLKTAVKYSDTGLPYLTPEIVLLYKVKNTREKDHLDFLSAKRFLDSKQKDWLRRAIMIHEPEHEWLHLLD</sequence>